<protein>
    <submittedName>
        <fullName evidence="4">Metallophosphoesterase</fullName>
    </submittedName>
</protein>
<evidence type="ECO:0000313" key="4">
    <source>
        <dbReference type="EMBL" id="WNZ25609.1"/>
    </source>
</evidence>
<dbReference type="AlphaFoldDB" id="A0AA96WI84"/>
<dbReference type="SUPFAM" id="SSF56300">
    <property type="entry name" value="Metallo-dependent phosphatases"/>
    <property type="match status" value="1"/>
</dbReference>
<dbReference type="InterPro" id="IPR029052">
    <property type="entry name" value="Metallo-depent_PP-like"/>
</dbReference>
<evidence type="ECO:0000259" key="3">
    <source>
        <dbReference type="Pfam" id="PF00149"/>
    </source>
</evidence>
<dbReference type="Gene3D" id="3.60.21.10">
    <property type="match status" value="1"/>
</dbReference>
<dbReference type="PANTHER" id="PTHR31302:SF31">
    <property type="entry name" value="PHOSPHODIESTERASE YAEI"/>
    <property type="match status" value="1"/>
</dbReference>
<dbReference type="RefSeq" id="WP_316431764.1">
    <property type="nucleotide sequence ID" value="NZ_CP053586.1"/>
</dbReference>
<dbReference type="GO" id="GO:0008758">
    <property type="term" value="F:UDP-2,3-diacylglucosamine hydrolase activity"/>
    <property type="evidence" value="ECO:0007669"/>
    <property type="project" value="TreeGrafter"/>
</dbReference>
<keyword evidence="1" id="KW-0479">Metal-binding</keyword>
<reference evidence="4" key="1">
    <citation type="submission" date="2020-05" db="EMBL/GenBank/DDBJ databases">
        <authorList>
            <person name="Zhu T."/>
            <person name="Keshari N."/>
            <person name="Lu X."/>
        </authorList>
    </citation>
    <scope>NUCLEOTIDE SEQUENCE</scope>
    <source>
        <strain evidence="4">NK1-12</strain>
    </source>
</reference>
<keyword evidence="2" id="KW-0378">Hydrolase</keyword>
<feature type="domain" description="Calcineurin-like phosphoesterase" evidence="3">
    <location>
        <begin position="54"/>
        <end position="237"/>
    </location>
</feature>
<sequence length="318" mass="35034">MIKYLWRRIKYLLFGVAAFLLALLIWSVIEPYYLDREGVTAEIPSLPQSWQGKKIAVVADFQIGMWMANTRTVAEAINQIIAEHPAAALIAGDFVYKPSDNLTPELDRVIQLVRPLIAAQIPTYAVLGNHDYGAKTLTEASAAGKQRAAQIQQALEAIGIQVLQNEAIVLPNAGQASEHESLYLVGIGAYLPKQSQPQQAIAQVPDSATRFVLMHNPASFAELPPGTAPIAVAGHTHGGQIRIPFLPQWSWMTLVEDKPSWSWLSQIRGDIVRVSGWIPGYGNADNRLYVNRGIGFSHLPIRFNCPPELTVFTLQPKT</sequence>
<name>A0AA96WI84_9CYAN</name>
<evidence type="ECO:0000256" key="2">
    <source>
        <dbReference type="ARBA" id="ARBA00022801"/>
    </source>
</evidence>
<accession>A0AA96WI84</accession>
<dbReference type="GO" id="GO:0009245">
    <property type="term" value="P:lipid A biosynthetic process"/>
    <property type="evidence" value="ECO:0007669"/>
    <property type="project" value="TreeGrafter"/>
</dbReference>
<proteinExistence type="predicted"/>
<evidence type="ECO:0000256" key="1">
    <source>
        <dbReference type="ARBA" id="ARBA00022723"/>
    </source>
</evidence>
<dbReference type="InterPro" id="IPR051158">
    <property type="entry name" value="Metallophosphoesterase_sf"/>
</dbReference>
<dbReference type="GO" id="GO:0016020">
    <property type="term" value="C:membrane"/>
    <property type="evidence" value="ECO:0007669"/>
    <property type="project" value="GOC"/>
</dbReference>
<dbReference type="Pfam" id="PF00149">
    <property type="entry name" value="Metallophos"/>
    <property type="match status" value="1"/>
</dbReference>
<organism evidence="4">
    <name type="scientific">Leptolyngbya sp. NK1-12</name>
    <dbReference type="NCBI Taxonomy" id="2547451"/>
    <lineage>
        <taxon>Bacteria</taxon>
        <taxon>Bacillati</taxon>
        <taxon>Cyanobacteriota</taxon>
        <taxon>Cyanophyceae</taxon>
        <taxon>Leptolyngbyales</taxon>
        <taxon>Leptolyngbyaceae</taxon>
        <taxon>Leptolyngbya group</taxon>
        <taxon>Leptolyngbya</taxon>
    </lineage>
</organism>
<gene>
    <name evidence="4" type="ORF">HJG54_24070</name>
</gene>
<dbReference type="InterPro" id="IPR004843">
    <property type="entry name" value="Calcineurin-like_PHP"/>
</dbReference>
<dbReference type="PANTHER" id="PTHR31302">
    <property type="entry name" value="TRANSMEMBRANE PROTEIN WITH METALLOPHOSPHOESTERASE DOMAIN-RELATED"/>
    <property type="match status" value="1"/>
</dbReference>
<dbReference type="EMBL" id="CP053586">
    <property type="protein sequence ID" value="WNZ25609.1"/>
    <property type="molecule type" value="Genomic_DNA"/>
</dbReference>
<dbReference type="GO" id="GO:0046872">
    <property type="term" value="F:metal ion binding"/>
    <property type="evidence" value="ECO:0007669"/>
    <property type="project" value="UniProtKB-KW"/>
</dbReference>